<evidence type="ECO:0000256" key="6">
    <source>
        <dbReference type="ARBA" id="ARBA00022525"/>
    </source>
</evidence>
<evidence type="ECO:0000256" key="5">
    <source>
        <dbReference type="ARBA" id="ARBA00022523"/>
    </source>
</evidence>
<dbReference type="PANTHER" id="PTHR23421">
    <property type="entry name" value="BETA-GALACTOSIDASE RELATED"/>
    <property type="match status" value="1"/>
</dbReference>
<dbReference type="Gene3D" id="2.60.120.260">
    <property type="entry name" value="Galactose-binding domain-like"/>
    <property type="match status" value="2"/>
</dbReference>
<protein>
    <recommendedName>
        <fullName evidence="4 11">Beta-galactosidase</fullName>
        <ecNumber evidence="4 11">3.2.1.23</ecNumber>
    </recommendedName>
</protein>
<dbReference type="GO" id="GO:0004565">
    <property type="term" value="F:beta-galactosidase activity"/>
    <property type="evidence" value="ECO:0007669"/>
    <property type="project" value="UniProtKB-EC"/>
</dbReference>
<evidence type="ECO:0000256" key="4">
    <source>
        <dbReference type="ARBA" id="ARBA00012756"/>
    </source>
</evidence>
<dbReference type="Pfam" id="PF17834">
    <property type="entry name" value="GHD"/>
    <property type="match status" value="1"/>
</dbReference>
<evidence type="ECO:0000313" key="15">
    <source>
        <dbReference type="Proteomes" id="UP000504604"/>
    </source>
</evidence>
<dbReference type="CDD" id="cd22842">
    <property type="entry name" value="Gal_Rha_Lectin_BGal"/>
    <property type="match status" value="1"/>
</dbReference>
<dbReference type="KEGG" id="sind:105174145"/>
<evidence type="ECO:0000256" key="9">
    <source>
        <dbReference type="ARBA" id="ARBA00023180"/>
    </source>
</evidence>
<dbReference type="InterPro" id="IPR048913">
    <property type="entry name" value="BetaGal_gal-bd"/>
</dbReference>
<dbReference type="Gene3D" id="3.20.20.80">
    <property type="entry name" value="Glycosidases"/>
    <property type="match status" value="1"/>
</dbReference>
<keyword evidence="8 11" id="KW-0378">Hydrolase</keyword>
<dbReference type="GeneID" id="105174145"/>
<keyword evidence="9" id="KW-0325">Glycoprotein</keyword>
<feature type="domain" description="SUEL-type lectin" evidence="14">
    <location>
        <begin position="749"/>
        <end position="831"/>
    </location>
</feature>
<accession>A0A6I9UJF7</accession>
<evidence type="ECO:0000256" key="8">
    <source>
        <dbReference type="ARBA" id="ARBA00022801"/>
    </source>
</evidence>
<dbReference type="PROSITE" id="PS01182">
    <property type="entry name" value="GLYCOSYL_HYDROL_F35"/>
    <property type="match status" value="1"/>
</dbReference>
<proteinExistence type="inferred from homology"/>
<dbReference type="GO" id="GO:0048046">
    <property type="term" value="C:apoplast"/>
    <property type="evidence" value="ECO:0007669"/>
    <property type="project" value="UniProtKB-SubCell"/>
</dbReference>
<dbReference type="InterPro" id="IPR000922">
    <property type="entry name" value="Lectin_gal-bd_dom"/>
</dbReference>
<dbReference type="AlphaFoldDB" id="A0A6I9UJF7"/>
<sequence length="831" mass="93256">MNTTTMCSLKFIALALILCAATFNLSADAADVSYDARALKIDGQRRIIISGSIHYPRSTPEMWPSLIKKAKEGGLNAIETYVFWNAHEPLYRQYDFSGNLDLLRFLKVIQDEGLYAILRIGPYVCAEWNYGGFPVWLNSIPDMTFRTENDAFMYQMKNFTTLIVDKVKEANLFASEGGPIILAQIENEYGNVIGSYGNDGKSYMNWCANFAETLDIGVPWIMCQESDAPPSMINTCNGWYCDQFSPNSNIPKMWTENWSGWYKNWGGKDPHRTAEDLAFAVARFFQYGGTLQNYYMYHGGTNFGRTAGGPYITTSYDYDAPLDEYGNLNQPKWGHLKKLHSLIMSMEKILTYGKATNKDYGGMMSSTVFEYNGTRVCFLGNANNRDAKTINFEGKSYTTPAWSVSILPDCVNVVYNTAEVNTQKSVMVKKLPLEAAPKRHYDLEWLWRSEHIEHLKTSVENSGPLKGVTYANQLLDQKLAANDTSDYLWYMTSVDINEDDPIWGEEVTVSVQCDCQILHVFFNGKHIGSKWVTNGQYNFLFERNAKLKLGTNSLSLLSVTVGLQNYGAHFDKANNGILGPVKLVAPNSLEKDLTSNKWAYKVGLNGLERRLQEVDIKHKRKWHPNVPFDRMFVWYKTTFKTPKGEDPVVLDLWGLGKGTAWVNGHDIGRYWPSFVADDNGCVSFCDYRGAYTGSKCLTNCGKSSQRWYHVPRSFLNDEDNTLVLFEEFGGNPTFISVQTVTMKSASAHAYEGNSLELSCQGRVISKVNFASFGNGTYGSLHKGSCHSPNSLSVVKQACIGKESCSIDASEQTFGPSSCDAPMKSLAVEVQC</sequence>
<name>A0A6I9UJF7_SESIN</name>
<keyword evidence="15" id="KW-1185">Reference proteome</keyword>
<dbReference type="Pfam" id="PF21467">
    <property type="entry name" value="BetaGal_gal-bd"/>
    <property type="match status" value="1"/>
</dbReference>
<dbReference type="InterPro" id="IPR001944">
    <property type="entry name" value="Glycoside_Hdrlase_35"/>
</dbReference>
<feature type="signal peptide" evidence="13">
    <location>
        <begin position="1"/>
        <end position="29"/>
    </location>
</feature>
<evidence type="ECO:0000256" key="10">
    <source>
        <dbReference type="ARBA" id="ARBA00023295"/>
    </source>
</evidence>
<dbReference type="Proteomes" id="UP000504604">
    <property type="component" value="Linkage group LG11"/>
</dbReference>
<organism evidence="15 16">
    <name type="scientific">Sesamum indicum</name>
    <name type="common">Oriental sesame</name>
    <name type="synonym">Sesamum orientale</name>
    <dbReference type="NCBI Taxonomy" id="4182"/>
    <lineage>
        <taxon>Eukaryota</taxon>
        <taxon>Viridiplantae</taxon>
        <taxon>Streptophyta</taxon>
        <taxon>Embryophyta</taxon>
        <taxon>Tracheophyta</taxon>
        <taxon>Spermatophyta</taxon>
        <taxon>Magnoliopsida</taxon>
        <taxon>eudicotyledons</taxon>
        <taxon>Gunneridae</taxon>
        <taxon>Pentapetalae</taxon>
        <taxon>asterids</taxon>
        <taxon>lamiids</taxon>
        <taxon>Lamiales</taxon>
        <taxon>Pedaliaceae</taxon>
        <taxon>Sesamum</taxon>
    </lineage>
</organism>
<dbReference type="SUPFAM" id="SSF49785">
    <property type="entry name" value="Galactose-binding domain-like"/>
    <property type="match status" value="2"/>
</dbReference>
<dbReference type="InterPro" id="IPR031330">
    <property type="entry name" value="Gly_Hdrlase_35_cat"/>
</dbReference>
<comment type="similarity">
    <text evidence="3 12">Belongs to the glycosyl hydrolase 35 family.</text>
</comment>
<dbReference type="Gene3D" id="2.60.120.740">
    <property type="match status" value="1"/>
</dbReference>
<keyword evidence="6" id="KW-0964">Secreted</keyword>
<dbReference type="PRINTS" id="PR00742">
    <property type="entry name" value="GLHYDRLASE35"/>
</dbReference>
<dbReference type="GO" id="GO:0005975">
    <property type="term" value="P:carbohydrate metabolic process"/>
    <property type="evidence" value="ECO:0007669"/>
    <property type="project" value="InterPro"/>
</dbReference>
<dbReference type="Pfam" id="PF02140">
    <property type="entry name" value="SUEL_Lectin"/>
    <property type="match status" value="1"/>
</dbReference>
<comment type="catalytic activity">
    <reaction evidence="1 11">
        <text>Hydrolysis of terminal non-reducing beta-D-galactose residues in beta-D-galactosides.</text>
        <dbReference type="EC" id="3.2.1.23"/>
    </reaction>
</comment>
<dbReference type="SUPFAM" id="SSF51445">
    <property type="entry name" value="(Trans)glycosidases"/>
    <property type="match status" value="1"/>
</dbReference>
<dbReference type="EC" id="3.2.1.23" evidence="4 11"/>
<gene>
    <name evidence="16" type="primary">LOC105174145</name>
</gene>
<dbReference type="RefSeq" id="XP_011094447.1">
    <property type="nucleotide sequence ID" value="XM_011096145.2"/>
</dbReference>
<comment type="subcellular location">
    <subcellularLocation>
        <location evidence="2">Secreted</location>
        <location evidence="2">Extracellular space</location>
        <location evidence="2">Apoplast</location>
    </subcellularLocation>
</comment>
<evidence type="ECO:0000313" key="16">
    <source>
        <dbReference type="RefSeq" id="XP_011094447.1"/>
    </source>
</evidence>
<dbReference type="GO" id="GO:0030246">
    <property type="term" value="F:carbohydrate binding"/>
    <property type="evidence" value="ECO:0007669"/>
    <property type="project" value="InterPro"/>
</dbReference>
<dbReference type="OrthoDB" id="1657402at2759"/>
<evidence type="ECO:0000256" key="2">
    <source>
        <dbReference type="ARBA" id="ARBA00004271"/>
    </source>
</evidence>
<dbReference type="FunFam" id="2.60.120.260:FF:000142">
    <property type="entry name" value="Beta-galactosidase"/>
    <property type="match status" value="1"/>
</dbReference>
<dbReference type="InterPro" id="IPR008979">
    <property type="entry name" value="Galactose-bd-like_sf"/>
</dbReference>
<evidence type="ECO:0000256" key="7">
    <source>
        <dbReference type="ARBA" id="ARBA00022729"/>
    </source>
</evidence>
<dbReference type="InterPro" id="IPR043159">
    <property type="entry name" value="Lectin_gal-bd_sf"/>
</dbReference>
<evidence type="ECO:0000256" key="3">
    <source>
        <dbReference type="ARBA" id="ARBA00009809"/>
    </source>
</evidence>
<dbReference type="InParanoid" id="A0A6I9UJF7"/>
<reference evidence="16" key="1">
    <citation type="submission" date="2025-08" db="UniProtKB">
        <authorList>
            <consortium name="RefSeq"/>
        </authorList>
    </citation>
    <scope>IDENTIFICATION</scope>
</reference>
<keyword evidence="7 13" id="KW-0732">Signal</keyword>
<evidence type="ECO:0000256" key="1">
    <source>
        <dbReference type="ARBA" id="ARBA00001412"/>
    </source>
</evidence>
<dbReference type="Pfam" id="PF01301">
    <property type="entry name" value="Glyco_hydro_35"/>
    <property type="match status" value="1"/>
</dbReference>
<evidence type="ECO:0000256" key="11">
    <source>
        <dbReference type="RuleBase" id="RU000675"/>
    </source>
</evidence>
<dbReference type="InterPro" id="IPR019801">
    <property type="entry name" value="Glyco_hydro_35_CS"/>
</dbReference>
<evidence type="ECO:0000256" key="12">
    <source>
        <dbReference type="RuleBase" id="RU003679"/>
    </source>
</evidence>
<dbReference type="InterPro" id="IPR041392">
    <property type="entry name" value="GHD"/>
</dbReference>
<dbReference type="InterPro" id="IPR017853">
    <property type="entry name" value="GH"/>
</dbReference>
<evidence type="ECO:0000259" key="14">
    <source>
        <dbReference type="PROSITE" id="PS50228"/>
    </source>
</evidence>
<evidence type="ECO:0000256" key="13">
    <source>
        <dbReference type="SAM" id="SignalP"/>
    </source>
</evidence>
<keyword evidence="10 11" id="KW-0326">Glycosidase</keyword>
<keyword evidence="5" id="KW-0052">Apoplast</keyword>
<feature type="chain" id="PRO_5026889878" description="Beta-galactosidase" evidence="13">
    <location>
        <begin position="30"/>
        <end position="831"/>
    </location>
</feature>
<dbReference type="PROSITE" id="PS50228">
    <property type="entry name" value="SUEL_LECTIN"/>
    <property type="match status" value="1"/>
</dbReference>
<dbReference type="FunFam" id="3.20.20.80:FF:000098">
    <property type="entry name" value="Beta-galactosidase"/>
    <property type="match status" value="1"/>
</dbReference>